<dbReference type="NCBIfam" id="NF002270">
    <property type="entry name" value="PRK01202.1"/>
    <property type="match status" value="1"/>
</dbReference>
<dbReference type="KEGG" id="vpy:HZI73_12895"/>
<dbReference type="Proteomes" id="UP000683246">
    <property type="component" value="Chromosome"/>
</dbReference>
<evidence type="ECO:0000256" key="1">
    <source>
        <dbReference type="ARBA" id="ARBA00009249"/>
    </source>
</evidence>
<dbReference type="Gene3D" id="2.40.50.100">
    <property type="match status" value="1"/>
</dbReference>
<evidence type="ECO:0000259" key="5">
    <source>
        <dbReference type="PROSITE" id="PS50968"/>
    </source>
</evidence>
<keyword evidence="2 3" id="KW-0450">Lipoyl</keyword>
<dbReference type="HAMAP" id="MF_00272">
    <property type="entry name" value="GcvH"/>
    <property type="match status" value="1"/>
</dbReference>
<evidence type="ECO:0000313" key="7">
    <source>
        <dbReference type="Proteomes" id="UP000683246"/>
    </source>
</evidence>
<comment type="subunit">
    <text evidence="3">The glycine cleavage system is composed of four proteins: P, T, L and H.</text>
</comment>
<dbReference type="RefSeq" id="WP_212698630.1">
    <property type="nucleotide sequence ID" value="NZ_CP058649.1"/>
</dbReference>
<dbReference type="InterPro" id="IPR011053">
    <property type="entry name" value="Single_hybrid_motif"/>
</dbReference>
<protein>
    <recommendedName>
        <fullName evidence="3">Glycine cleavage system H protein</fullName>
    </recommendedName>
</protein>
<dbReference type="SUPFAM" id="SSF51230">
    <property type="entry name" value="Single hybrid motif"/>
    <property type="match status" value="1"/>
</dbReference>
<evidence type="ECO:0000256" key="3">
    <source>
        <dbReference type="HAMAP-Rule" id="MF_00272"/>
    </source>
</evidence>
<dbReference type="InterPro" id="IPR003016">
    <property type="entry name" value="2-oxoA_DH_lipoyl-BS"/>
</dbReference>
<comment type="cofactor">
    <cofactor evidence="3">
        <name>(R)-lipoate</name>
        <dbReference type="ChEBI" id="CHEBI:83088"/>
    </cofactor>
    <text evidence="3">Binds 1 lipoyl cofactor covalently.</text>
</comment>
<proteinExistence type="inferred from homology"/>
<name>A0A8J8MK30_9FIRM</name>
<dbReference type="AlphaFoldDB" id="A0A8J8MK30"/>
<keyword evidence="7" id="KW-1185">Reference proteome</keyword>
<dbReference type="NCBIfam" id="TIGR00527">
    <property type="entry name" value="gcvH"/>
    <property type="match status" value="1"/>
</dbReference>
<sequence length="126" mass="14224">MKIMDNCYYTKNHEWIRVEGNEGWVGVSDYAQDAMGQIVFVELPEADDSFAQEDAFSVVESVKAASDIYMPASGTVTEVNEVLEDEPELINEDPYAHYICKIELEDMTELDNLMDAEAYGAYCESL</sequence>
<reference evidence="6" key="1">
    <citation type="submission" date="2020-07" db="EMBL/GenBank/DDBJ databases">
        <title>Vallitalea pronyensis genome.</title>
        <authorList>
            <person name="Postec A."/>
        </authorList>
    </citation>
    <scope>NUCLEOTIDE SEQUENCE</scope>
    <source>
        <strain evidence="6">FatNI3</strain>
    </source>
</reference>
<evidence type="ECO:0000256" key="4">
    <source>
        <dbReference type="PIRSR" id="PIRSR617453-50"/>
    </source>
</evidence>
<dbReference type="CDD" id="cd06848">
    <property type="entry name" value="GCS_H"/>
    <property type="match status" value="1"/>
</dbReference>
<dbReference type="GO" id="GO:0005960">
    <property type="term" value="C:glycine cleavage complex"/>
    <property type="evidence" value="ECO:0007669"/>
    <property type="project" value="InterPro"/>
</dbReference>
<dbReference type="PROSITE" id="PS50968">
    <property type="entry name" value="BIOTINYL_LIPOYL"/>
    <property type="match status" value="1"/>
</dbReference>
<feature type="modified residue" description="N6-lipoyllysine" evidence="3 4">
    <location>
        <position position="63"/>
    </location>
</feature>
<dbReference type="InterPro" id="IPR033753">
    <property type="entry name" value="GCV_H/Fam206"/>
</dbReference>
<dbReference type="InterPro" id="IPR000089">
    <property type="entry name" value="Biotin_lipoyl"/>
</dbReference>
<dbReference type="InterPro" id="IPR017453">
    <property type="entry name" value="GCV_H_sub"/>
</dbReference>
<dbReference type="EMBL" id="CP058649">
    <property type="protein sequence ID" value="QUI23130.1"/>
    <property type="molecule type" value="Genomic_DNA"/>
</dbReference>
<comment type="function">
    <text evidence="3">The glycine cleavage system catalyzes the degradation of glycine. The H protein shuttles the methylamine group of glycine from the P protein to the T protein.</text>
</comment>
<dbReference type="PANTHER" id="PTHR11715">
    <property type="entry name" value="GLYCINE CLEAVAGE SYSTEM H PROTEIN"/>
    <property type="match status" value="1"/>
</dbReference>
<evidence type="ECO:0000313" key="6">
    <source>
        <dbReference type="EMBL" id="QUI23130.1"/>
    </source>
</evidence>
<dbReference type="Pfam" id="PF01597">
    <property type="entry name" value="GCV_H"/>
    <property type="match status" value="1"/>
</dbReference>
<feature type="domain" description="Lipoyl-binding" evidence="5">
    <location>
        <begin position="22"/>
        <end position="103"/>
    </location>
</feature>
<dbReference type="GO" id="GO:0009249">
    <property type="term" value="P:protein lipoylation"/>
    <property type="evidence" value="ECO:0007669"/>
    <property type="project" value="TreeGrafter"/>
</dbReference>
<accession>A0A8J8MK30</accession>
<comment type="similarity">
    <text evidence="1 3">Belongs to the GcvH family.</text>
</comment>
<evidence type="ECO:0000256" key="2">
    <source>
        <dbReference type="ARBA" id="ARBA00022823"/>
    </source>
</evidence>
<dbReference type="InterPro" id="IPR002930">
    <property type="entry name" value="GCV_H"/>
</dbReference>
<dbReference type="GO" id="GO:0005737">
    <property type="term" value="C:cytoplasm"/>
    <property type="evidence" value="ECO:0007669"/>
    <property type="project" value="TreeGrafter"/>
</dbReference>
<dbReference type="PANTHER" id="PTHR11715:SF3">
    <property type="entry name" value="GLYCINE CLEAVAGE SYSTEM H PROTEIN-RELATED"/>
    <property type="match status" value="1"/>
</dbReference>
<dbReference type="PROSITE" id="PS00189">
    <property type="entry name" value="LIPOYL"/>
    <property type="match status" value="1"/>
</dbReference>
<organism evidence="6 7">
    <name type="scientific">Vallitalea pronyensis</name>
    <dbReference type="NCBI Taxonomy" id="1348613"/>
    <lineage>
        <taxon>Bacteria</taxon>
        <taxon>Bacillati</taxon>
        <taxon>Bacillota</taxon>
        <taxon>Clostridia</taxon>
        <taxon>Lachnospirales</taxon>
        <taxon>Vallitaleaceae</taxon>
        <taxon>Vallitalea</taxon>
    </lineage>
</organism>
<gene>
    <name evidence="3 6" type="primary">gcvH</name>
    <name evidence="6" type="ORF">HZI73_12895</name>
</gene>
<dbReference type="GO" id="GO:0019464">
    <property type="term" value="P:glycine decarboxylation via glycine cleavage system"/>
    <property type="evidence" value="ECO:0007669"/>
    <property type="project" value="UniProtKB-UniRule"/>
</dbReference>